<dbReference type="Gene3D" id="2.10.25.10">
    <property type="entry name" value="Laminin"/>
    <property type="match status" value="7"/>
</dbReference>
<evidence type="ECO:0000313" key="1">
    <source>
        <dbReference type="EMBL" id="CUK26251.1"/>
    </source>
</evidence>
<name>A0A0P1IRQ4_9RHOB</name>
<evidence type="ECO:0000313" key="2">
    <source>
        <dbReference type="Proteomes" id="UP000051184"/>
    </source>
</evidence>
<gene>
    <name evidence="1" type="ORF">TA5114_02060</name>
</gene>
<dbReference type="OrthoDB" id="7617860at2"/>
<reference evidence="2" key="1">
    <citation type="submission" date="2015-09" db="EMBL/GenBank/DDBJ databases">
        <authorList>
            <person name="Rodrigo-Torres Lidia"/>
            <person name="Arahal R.David."/>
        </authorList>
    </citation>
    <scope>NUCLEOTIDE SEQUENCE [LARGE SCALE GENOMIC DNA]</scope>
    <source>
        <strain evidence="2">CECT 5114</strain>
    </source>
</reference>
<dbReference type="AlphaFoldDB" id="A0A0P1IRQ4"/>
<dbReference type="RefSeq" id="WP_058315171.1">
    <property type="nucleotide sequence ID" value="NZ_CYUE01000020.1"/>
</dbReference>
<sequence length="279" mass="30812">MNHENNILSDEIGTYDPFLEGLRSLAKQVVCGFLLGMALLLFGANIAHSNPTDIPKNASAKSYGDGWECDLGYRIAGEICVAITVPENAYATNRRYGLGWECLHGFLRVERASCVPVIVPEGGYLGPSGSRWFCHRGFQKIGNTCEKIKLPPHAYLTNSGVGAPWKCDRGFEEIGDACVAISVPDNAFLNNSGYGQPWSCHRGFFEENGACTKVFVPENAYFDEATYGNGWKCERGFSETGNKCIAIELPPNAHLDRSGNQWECNKNFYRSKSQCVLRN</sequence>
<dbReference type="Proteomes" id="UP000051184">
    <property type="component" value="Unassembled WGS sequence"/>
</dbReference>
<dbReference type="STRING" id="1715691.TA5113_00888"/>
<accession>A0A0P1IRQ4</accession>
<dbReference type="EMBL" id="CYUE01000020">
    <property type="protein sequence ID" value="CUK26251.1"/>
    <property type="molecule type" value="Genomic_DNA"/>
</dbReference>
<dbReference type="SUPFAM" id="SSF57184">
    <property type="entry name" value="Growth factor receptor domain"/>
    <property type="match status" value="1"/>
</dbReference>
<proteinExistence type="predicted"/>
<protein>
    <submittedName>
        <fullName evidence="1">MSP1 EGF domain 1</fullName>
    </submittedName>
</protein>
<dbReference type="InterPro" id="IPR009030">
    <property type="entry name" value="Growth_fac_rcpt_cys_sf"/>
</dbReference>
<organism evidence="1 2">
    <name type="scientific">Cognatishimia activa</name>
    <dbReference type="NCBI Taxonomy" id="1715691"/>
    <lineage>
        <taxon>Bacteria</taxon>
        <taxon>Pseudomonadati</taxon>
        <taxon>Pseudomonadota</taxon>
        <taxon>Alphaproteobacteria</taxon>
        <taxon>Rhodobacterales</taxon>
        <taxon>Paracoccaceae</taxon>
        <taxon>Cognatishimia</taxon>
    </lineage>
</organism>
<keyword evidence="2" id="KW-1185">Reference proteome</keyword>